<evidence type="ECO:0000313" key="1">
    <source>
        <dbReference type="EMBL" id="AIA95817.1"/>
    </source>
</evidence>
<organism evidence="1">
    <name type="scientific">uncultured Methylobacterium sp</name>
    <dbReference type="NCBI Taxonomy" id="157278"/>
    <lineage>
        <taxon>Bacteria</taxon>
        <taxon>Pseudomonadati</taxon>
        <taxon>Pseudomonadota</taxon>
        <taxon>Alphaproteobacteria</taxon>
        <taxon>Hyphomicrobiales</taxon>
        <taxon>Methylobacteriaceae</taxon>
        <taxon>Methylobacterium</taxon>
        <taxon>environmental samples</taxon>
    </lineage>
</organism>
<dbReference type="AlphaFoldDB" id="A0A060CLE4"/>
<proteinExistence type="predicted"/>
<sequence length="103" mass="11924">MKKKILAIHQGHELYGSDRSFITTIKILKENYSDIQLKIIIPKEGPILEELIRFGDEIVIEDIGVVALNKAKKYPFRFLIKVIKASFKAKNKLKMQILFILIL</sequence>
<reference evidence="1" key="1">
    <citation type="journal article" date="2013" name="Environ. Microbiol.">
        <title>Seasonally variable intestinal metagenomes of the red palm weevil (Rhynchophorus ferrugineus).</title>
        <authorList>
            <person name="Jia S."/>
            <person name="Zhang X."/>
            <person name="Zhang G."/>
            <person name="Yin A."/>
            <person name="Zhang S."/>
            <person name="Li F."/>
            <person name="Wang L."/>
            <person name="Zhao D."/>
            <person name="Yun Q."/>
            <person name="Tala"/>
            <person name="Wang J."/>
            <person name="Sun G."/>
            <person name="Baabdullah M."/>
            <person name="Yu X."/>
            <person name="Hu S."/>
            <person name="Al-Mssallem I.S."/>
            <person name="Yu J."/>
        </authorList>
    </citation>
    <scope>NUCLEOTIDE SEQUENCE</scope>
</reference>
<protein>
    <submittedName>
        <fullName evidence="1">CAZy families GT4 protein</fullName>
    </submittedName>
</protein>
<dbReference type="EMBL" id="KF128452">
    <property type="protein sequence ID" value="AIA95817.1"/>
    <property type="molecule type" value="Genomic_DNA"/>
</dbReference>
<name>A0A060CLE4_9HYPH</name>
<accession>A0A060CLE4</accession>